<feature type="transmembrane region" description="Helical" evidence="11">
    <location>
        <begin position="143"/>
        <end position="160"/>
    </location>
</feature>
<dbReference type="CDD" id="cd13959">
    <property type="entry name" value="PT_UbiA_COQ2"/>
    <property type="match status" value="1"/>
</dbReference>
<organism evidence="13 14">
    <name type="scientific">Saccharospirillum mangrovi</name>
    <dbReference type="NCBI Taxonomy" id="2161747"/>
    <lineage>
        <taxon>Bacteria</taxon>
        <taxon>Pseudomonadati</taxon>
        <taxon>Pseudomonadota</taxon>
        <taxon>Gammaproteobacteria</taxon>
        <taxon>Oceanospirillales</taxon>
        <taxon>Saccharospirillaceae</taxon>
        <taxon>Saccharospirillum</taxon>
    </lineage>
</organism>
<evidence type="ECO:0000256" key="2">
    <source>
        <dbReference type="ARBA" id="ARBA00004141"/>
    </source>
</evidence>
<keyword evidence="7 11" id="KW-0831">Ubiquinone biosynthesis</keyword>
<evidence type="ECO:0000256" key="11">
    <source>
        <dbReference type="HAMAP-Rule" id="MF_01635"/>
    </source>
</evidence>
<dbReference type="InterPro" id="IPR039653">
    <property type="entry name" value="Prenyltransferase"/>
</dbReference>
<feature type="transmembrane region" description="Helical" evidence="11">
    <location>
        <begin position="263"/>
        <end position="284"/>
    </location>
</feature>
<dbReference type="HAMAP" id="MF_01635">
    <property type="entry name" value="UbiA"/>
    <property type="match status" value="1"/>
</dbReference>
<feature type="transmembrane region" description="Helical" evidence="11">
    <location>
        <begin position="235"/>
        <end position="251"/>
    </location>
</feature>
<dbReference type="GO" id="GO:0008412">
    <property type="term" value="F:4-hydroxybenzoate polyprenyltransferase activity"/>
    <property type="evidence" value="ECO:0007669"/>
    <property type="project" value="UniProtKB-EC"/>
</dbReference>
<evidence type="ECO:0000256" key="6">
    <source>
        <dbReference type="ARBA" id="ARBA00022679"/>
    </source>
</evidence>
<dbReference type="InterPro" id="IPR030470">
    <property type="entry name" value="UbiA_prenylTrfase_CS"/>
</dbReference>
<dbReference type="Proteomes" id="UP001595617">
    <property type="component" value="Unassembled WGS sequence"/>
</dbReference>
<proteinExistence type="inferred from homology"/>
<evidence type="ECO:0000256" key="10">
    <source>
        <dbReference type="ARBA" id="ARBA00023136"/>
    </source>
</evidence>
<keyword evidence="4 11" id="KW-1003">Cell membrane</keyword>
<dbReference type="NCBIfam" id="TIGR01474">
    <property type="entry name" value="ubiA_proteo"/>
    <property type="match status" value="1"/>
</dbReference>
<keyword evidence="8 11" id="KW-0812">Transmembrane</keyword>
<keyword evidence="6 11" id="KW-0808">Transferase</keyword>
<evidence type="ECO:0000256" key="5">
    <source>
        <dbReference type="ARBA" id="ARBA00022519"/>
    </source>
</evidence>
<comment type="catalytic activity">
    <reaction evidence="11">
        <text>all-trans-octaprenyl diphosphate + 4-hydroxybenzoate = 4-hydroxy-3-(all-trans-octaprenyl)benzoate + diphosphate</text>
        <dbReference type="Rhea" id="RHEA:27782"/>
        <dbReference type="ChEBI" id="CHEBI:1617"/>
        <dbReference type="ChEBI" id="CHEBI:17879"/>
        <dbReference type="ChEBI" id="CHEBI:33019"/>
        <dbReference type="ChEBI" id="CHEBI:57711"/>
        <dbReference type="EC" id="2.5.1.39"/>
    </reaction>
</comment>
<keyword evidence="10 11" id="KW-0472">Membrane</keyword>
<sequence length="292" mass="32615">MMNDLRERLSLYITLSRLNRPIGIYLLLWQTLWALWFAADGVPPLHVLVVFILGVVLMRSAGCIINDYADRNLDGHVERTQHRPLATGQISSREALGVAAGLTFLAFLLVLTTNGTTVLWSFGAVGLAALYPFMKRYTHLPQVFLGMAFSWSVPMAFTAQGEAVSALAWLIFASNVLWIVAYDTLYAMVDREDDLKIGIRSTAILFGDADRLMVGVLQALFLFGMILVGRLSDSGALYYLGLAAAAALFAWQHLRIRDRDRAACFWAFLHNHWVGLVIFVGLVLDRALKHLW</sequence>
<keyword evidence="11" id="KW-0460">Magnesium</keyword>
<dbReference type="InterPro" id="IPR044878">
    <property type="entry name" value="UbiA_sf"/>
</dbReference>
<dbReference type="Gene3D" id="1.10.357.140">
    <property type="entry name" value="UbiA prenyltransferase"/>
    <property type="match status" value="1"/>
</dbReference>
<feature type="transmembrane region" description="Helical" evidence="11">
    <location>
        <begin position="166"/>
        <end position="189"/>
    </location>
</feature>
<feature type="transmembrane region" description="Helical" evidence="11">
    <location>
        <begin position="90"/>
        <end position="111"/>
    </location>
</feature>
<dbReference type="Pfam" id="PF01040">
    <property type="entry name" value="UbiA"/>
    <property type="match status" value="1"/>
</dbReference>
<evidence type="ECO:0000256" key="4">
    <source>
        <dbReference type="ARBA" id="ARBA00022475"/>
    </source>
</evidence>
<evidence type="ECO:0000313" key="14">
    <source>
        <dbReference type="Proteomes" id="UP001595617"/>
    </source>
</evidence>
<feature type="transmembrane region" description="Helical" evidence="11">
    <location>
        <begin position="209"/>
        <end position="229"/>
    </location>
</feature>
<gene>
    <name evidence="11 13" type="primary">ubiA</name>
    <name evidence="13" type="ORF">ACFOOG_01770</name>
</gene>
<comment type="caution">
    <text evidence="13">The sequence shown here is derived from an EMBL/GenBank/DDBJ whole genome shotgun (WGS) entry which is preliminary data.</text>
</comment>
<dbReference type="EC" id="2.5.1.39" evidence="11 12"/>
<feature type="transmembrane region" description="Helical" evidence="11">
    <location>
        <begin position="21"/>
        <end position="39"/>
    </location>
</feature>
<reference evidence="14" key="1">
    <citation type="journal article" date="2019" name="Int. J. Syst. Evol. Microbiol.">
        <title>The Global Catalogue of Microorganisms (GCM) 10K type strain sequencing project: providing services to taxonomists for standard genome sequencing and annotation.</title>
        <authorList>
            <consortium name="The Broad Institute Genomics Platform"/>
            <consortium name="The Broad Institute Genome Sequencing Center for Infectious Disease"/>
            <person name="Wu L."/>
            <person name="Ma J."/>
        </authorList>
    </citation>
    <scope>NUCLEOTIDE SEQUENCE [LARGE SCALE GENOMIC DNA]</scope>
    <source>
        <strain evidence="14">IBRC 10765</strain>
    </source>
</reference>
<dbReference type="InterPro" id="IPR006370">
    <property type="entry name" value="HB_polyprenyltransferase-like"/>
</dbReference>
<feature type="transmembrane region" description="Helical" evidence="11">
    <location>
        <begin position="117"/>
        <end position="134"/>
    </location>
</feature>
<evidence type="ECO:0000313" key="13">
    <source>
        <dbReference type="EMBL" id="MFC3851547.1"/>
    </source>
</evidence>
<evidence type="ECO:0000256" key="9">
    <source>
        <dbReference type="ARBA" id="ARBA00022989"/>
    </source>
</evidence>
<evidence type="ECO:0000256" key="12">
    <source>
        <dbReference type="NCBIfam" id="TIGR01474"/>
    </source>
</evidence>
<comment type="cofactor">
    <cofactor evidence="1 11">
        <name>Mg(2+)</name>
        <dbReference type="ChEBI" id="CHEBI:18420"/>
    </cofactor>
</comment>
<dbReference type="PROSITE" id="PS00943">
    <property type="entry name" value="UBIA"/>
    <property type="match status" value="1"/>
</dbReference>
<keyword evidence="5 11" id="KW-0997">Cell inner membrane</keyword>
<comment type="subcellular location">
    <subcellularLocation>
        <location evidence="11">Cell inner membrane</location>
        <topology evidence="11">Multi-pass membrane protein</topology>
    </subcellularLocation>
    <subcellularLocation>
        <location evidence="2">Membrane</location>
        <topology evidence="2">Multi-pass membrane protein</topology>
    </subcellularLocation>
</comment>
<keyword evidence="9 11" id="KW-1133">Transmembrane helix</keyword>
<protein>
    <recommendedName>
        <fullName evidence="11 12">4-hydroxybenzoate octaprenyltransferase</fullName>
        <ecNumber evidence="11 12">2.5.1.39</ecNumber>
    </recommendedName>
    <alternativeName>
        <fullName evidence="11">4-HB polyprenyltransferase</fullName>
    </alternativeName>
</protein>
<dbReference type="EMBL" id="JBHRYR010000002">
    <property type="protein sequence ID" value="MFC3851547.1"/>
    <property type="molecule type" value="Genomic_DNA"/>
</dbReference>
<evidence type="ECO:0000256" key="1">
    <source>
        <dbReference type="ARBA" id="ARBA00001946"/>
    </source>
</evidence>
<dbReference type="PANTHER" id="PTHR11048:SF28">
    <property type="entry name" value="4-HYDROXYBENZOATE POLYPRENYLTRANSFERASE, MITOCHONDRIAL"/>
    <property type="match status" value="1"/>
</dbReference>
<evidence type="ECO:0000256" key="3">
    <source>
        <dbReference type="ARBA" id="ARBA00005985"/>
    </source>
</evidence>
<dbReference type="PANTHER" id="PTHR11048">
    <property type="entry name" value="PRENYLTRANSFERASES"/>
    <property type="match status" value="1"/>
</dbReference>
<comment type="pathway">
    <text evidence="11">Cofactor biosynthesis; ubiquinone biosynthesis.</text>
</comment>
<name>A0ABV7ZSU4_9GAMM</name>
<feature type="transmembrane region" description="Helical" evidence="11">
    <location>
        <begin position="45"/>
        <end position="69"/>
    </location>
</feature>
<dbReference type="RefSeq" id="WP_380692739.1">
    <property type="nucleotide sequence ID" value="NZ_JBHRYR010000002.1"/>
</dbReference>
<comment type="similarity">
    <text evidence="3 11">Belongs to the UbiA prenyltransferase family.</text>
</comment>
<keyword evidence="14" id="KW-1185">Reference proteome</keyword>
<evidence type="ECO:0000256" key="8">
    <source>
        <dbReference type="ARBA" id="ARBA00022692"/>
    </source>
</evidence>
<accession>A0ABV7ZSU4</accession>
<dbReference type="Gene3D" id="1.20.120.1780">
    <property type="entry name" value="UbiA prenyltransferase"/>
    <property type="match status" value="1"/>
</dbReference>
<comment type="function">
    <text evidence="11">Catalyzes the prenylation of para-hydroxybenzoate (PHB) with an all-trans polyprenyl group. Mediates the second step in the final reaction sequence of ubiquinone-8 (UQ-8) biosynthesis, which is the condensation of the polyisoprenoid side chain with PHB, generating the first membrane-bound Q intermediate 3-octaprenyl-4-hydroxybenzoate.</text>
</comment>
<dbReference type="InterPro" id="IPR000537">
    <property type="entry name" value="UbiA_prenyltransferase"/>
</dbReference>
<evidence type="ECO:0000256" key="7">
    <source>
        <dbReference type="ARBA" id="ARBA00022688"/>
    </source>
</evidence>